<dbReference type="EMBL" id="CP158484">
    <property type="protein sequence ID" value="XBY59439.1"/>
    <property type="molecule type" value="Genomic_DNA"/>
</dbReference>
<gene>
    <name evidence="3" type="ORF">V8F66_02840</name>
</gene>
<name>A0AAU7XNX7_9GAMM</name>
<dbReference type="RefSeq" id="WP_246361720.1">
    <property type="nucleotide sequence ID" value="NZ_CP158484.1"/>
</dbReference>
<keyword evidence="1" id="KW-0812">Transmembrane</keyword>
<keyword evidence="1" id="KW-1133">Transmembrane helix</keyword>
<sequence>MLPTSAPEIFRQLADKLSNVSEEGFFQHLVKSLADILGVNHVVVEHVDSHQGILTTLAVWSQGEFIETAPYSLQGTPCQQVAEHSRLYVPSQVRQQFPDDQRLAALRVEGYLGVAIAAPGGGFLGVIALMHSSAPGFIE</sequence>
<evidence type="ECO:0000259" key="2">
    <source>
        <dbReference type="Pfam" id="PF01590"/>
    </source>
</evidence>
<evidence type="ECO:0000313" key="3">
    <source>
        <dbReference type="EMBL" id="XBY59439.1"/>
    </source>
</evidence>
<dbReference type="AlphaFoldDB" id="A0AAU7XNX7"/>
<reference evidence="3" key="1">
    <citation type="submission" date="2024-02" db="EMBL/GenBank/DDBJ databases">
        <title>Complete genome sequence of Vreelandella sp. SM1641, a marine exopolysaccharide-producing bacterium isolated from deep-sea hydrothermal sediment of the southwest Indian Ocean.</title>
        <authorList>
            <person name="Zhu H."/>
            <person name="Sun M."/>
        </authorList>
    </citation>
    <scope>NUCLEOTIDE SEQUENCE</scope>
    <source>
        <strain evidence="3">SM1641</strain>
    </source>
</reference>
<accession>A0AAU7XNX7</accession>
<dbReference type="SUPFAM" id="SSF55781">
    <property type="entry name" value="GAF domain-like"/>
    <property type="match status" value="1"/>
</dbReference>
<proteinExistence type="predicted"/>
<organism evidence="3">
    <name type="scientific">Vreelandella sp. SM1641</name>
    <dbReference type="NCBI Taxonomy" id="3126101"/>
    <lineage>
        <taxon>Bacteria</taxon>
        <taxon>Pseudomonadati</taxon>
        <taxon>Pseudomonadota</taxon>
        <taxon>Gammaproteobacteria</taxon>
        <taxon>Oceanospirillales</taxon>
        <taxon>Halomonadaceae</taxon>
        <taxon>Vreelandella</taxon>
    </lineage>
</organism>
<dbReference type="InterPro" id="IPR003018">
    <property type="entry name" value="GAF"/>
</dbReference>
<feature type="transmembrane region" description="Helical" evidence="1">
    <location>
        <begin position="111"/>
        <end position="130"/>
    </location>
</feature>
<evidence type="ECO:0000256" key="1">
    <source>
        <dbReference type="SAM" id="Phobius"/>
    </source>
</evidence>
<dbReference type="Pfam" id="PF01590">
    <property type="entry name" value="GAF"/>
    <property type="match status" value="1"/>
</dbReference>
<feature type="domain" description="GAF" evidence="2">
    <location>
        <begin position="23"/>
        <end position="134"/>
    </location>
</feature>
<keyword evidence="1" id="KW-0472">Membrane</keyword>
<dbReference type="Gene3D" id="3.30.450.40">
    <property type="match status" value="1"/>
</dbReference>
<protein>
    <submittedName>
        <fullName evidence="3">GAF domain-containing protein</fullName>
    </submittedName>
</protein>
<dbReference type="InterPro" id="IPR029016">
    <property type="entry name" value="GAF-like_dom_sf"/>
</dbReference>
<dbReference type="KEGG" id="vrs:V8F66_02840"/>